<dbReference type="PRINTS" id="PR00420">
    <property type="entry name" value="RNGMNOXGNASE"/>
</dbReference>
<dbReference type="PANTHER" id="PTHR13789">
    <property type="entry name" value="MONOOXYGENASE"/>
    <property type="match status" value="1"/>
</dbReference>
<dbReference type="Gene3D" id="3.30.9.30">
    <property type="match status" value="1"/>
</dbReference>
<sequence length="416" mass="45699">MEGILVIGGGIGGLTLALCLHRNGIPCRVVEAVAEVKPLGVGVNILPHAAAELARLGLQEALLRHGVQTDEVNFFNRFGQLIHREPLGRAAGHDHPQMSIHRADLHAVLLAAVRERLGEGAVLFGHRLMRAEQDEDGVTLHFTPGAGGATPGPLRGTAAIGADGIHSVLRRQFYPQEGDPRYTGTTMWRGVSRWPPILTGASMTRAGWLKTGKMVIYPIRRDLDAEGRQPINWVFEVEAGNHRLRRDWNRPGDIEDVIPHVRDWVFDWLDLPAMLRASEVVLEFPMVDQDPLPRWSFGRLSLLGDAAHPMVPRGSNGAGQSILDARCLADKLVRHADDPESALKAYEAERLPATTQVMLANRKALPDAILGEVFTRTGDRPFARIEDVMTREEMLAITGGDKRVAGYDPETLKARA</sequence>
<dbReference type="InterPro" id="IPR050493">
    <property type="entry name" value="FAD-dep_Monooxygenase_BioMet"/>
</dbReference>
<dbReference type="AlphaFoldDB" id="A0A1G6PCG1"/>
<evidence type="ECO:0000256" key="2">
    <source>
        <dbReference type="ARBA" id="ARBA00023033"/>
    </source>
</evidence>
<dbReference type="InterPro" id="IPR036188">
    <property type="entry name" value="FAD/NAD-bd_sf"/>
</dbReference>
<dbReference type="EMBL" id="FMZX01000002">
    <property type="protein sequence ID" value="SDC77117.1"/>
    <property type="molecule type" value="Genomic_DNA"/>
</dbReference>
<evidence type="ECO:0000313" key="4">
    <source>
        <dbReference type="EMBL" id="SDC77117.1"/>
    </source>
</evidence>
<keyword evidence="1" id="KW-0560">Oxidoreductase</keyword>
<dbReference type="NCBIfam" id="NF005720">
    <property type="entry name" value="PRK07538.1"/>
    <property type="match status" value="1"/>
</dbReference>
<proteinExistence type="predicted"/>
<dbReference type="SUPFAM" id="SSF54373">
    <property type="entry name" value="FAD-linked reductases, C-terminal domain"/>
    <property type="match status" value="1"/>
</dbReference>
<gene>
    <name evidence="4" type="ORF">SAMN04487779_1002322</name>
</gene>
<dbReference type="RefSeq" id="WP_090662127.1">
    <property type="nucleotide sequence ID" value="NZ_FMZX01000002.1"/>
</dbReference>
<dbReference type="PANTHER" id="PTHR13789:SF268">
    <property type="entry name" value="5-METHYLPHENAZINE-1-CARBOXYLATE 1-MONOOXYGENASE"/>
    <property type="match status" value="1"/>
</dbReference>
<dbReference type="GO" id="GO:0004497">
    <property type="term" value="F:monooxygenase activity"/>
    <property type="evidence" value="ECO:0007669"/>
    <property type="project" value="UniProtKB-KW"/>
</dbReference>
<name>A0A1G6PCG1_9PROT</name>
<feature type="domain" description="FAD-binding" evidence="3">
    <location>
        <begin position="4"/>
        <end position="358"/>
    </location>
</feature>
<evidence type="ECO:0000259" key="3">
    <source>
        <dbReference type="Pfam" id="PF01494"/>
    </source>
</evidence>
<dbReference type="Proteomes" id="UP000198925">
    <property type="component" value="Unassembled WGS sequence"/>
</dbReference>
<evidence type="ECO:0000313" key="5">
    <source>
        <dbReference type="Proteomes" id="UP000198925"/>
    </source>
</evidence>
<dbReference type="GO" id="GO:0071949">
    <property type="term" value="F:FAD binding"/>
    <property type="evidence" value="ECO:0007669"/>
    <property type="project" value="InterPro"/>
</dbReference>
<reference evidence="4 5" key="1">
    <citation type="submission" date="2016-10" db="EMBL/GenBank/DDBJ databases">
        <authorList>
            <person name="de Groot N.N."/>
        </authorList>
    </citation>
    <scope>NUCLEOTIDE SEQUENCE [LARGE SCALE GENOMIC DNA]</scope>
    <source>
        <strain evidence="4 5">CPCC 100156</strain>
    </source>
</reference>
<dbReference type="InterPro" id="IPR002938">
    <property type="entry name" value="FAD-bd"/>
</dbReference>
<accession>A0A1G6PCG1</accession>
<organism evidence="4 5">
    <name type="scientific">Belnapia rosea</name>
    <dbReference type="NCBI Taxonomy" id="938405"/>
    <lineage>
        <taxon>Bacteria</taxon>
        <taxon>Pseudomonadati</taxon>
        <taxon>Pseudomonadota</taxon>
        <taxon>Alphaproteobacteria</taxon>
        <taxon>Acetobacterales</taxon>
        <taxon>Roseomonadaceae</taxon>
        <taxon>Belnapia</taxon>
    </lineage>
</organism>
<dbReference type="SUPFAM" id="SSF51905">
    <property type="entry name" value="FAD/NAD(P)-binding domain"/>
    <property type="match status" value="1"/>
</dbReference>
<dbReference type="Gene3D" id="3.50.50.60">
    <property type="entry name" value="FAD/NAD(P)-binding domain"/>
    <property type="match status" value="1"/>
</dbReference>
<protein>
    <submittedName>
        <fullName evidence="4">2-polyprenyl-6-methoxyphenol hydroxylase</fullName>
    </submittedName>
</protein>
<dbReference type="Pfam" id="PF01494">
    <property type="entry name" value="FAD_binding_3"/>
    <property type="match status" value="1"/>
</dbReference>
<keyword evidence="5" id="KW-1185">Reference proteome</keyword>
<dbReference type="STRING" id="938405.SAMN02927895_02040"/>
<evidence type="ECO:0000256" key="1">
    <source>
        <dbReference type="ARBA" id="ARBA00023002"/>
    </source>
</evidence>
<keyword evidence="2" id="KW-0503">Monooxygenase</keyword>